<evidence type="ECO:0000256" key="13">
    <source>
        <dbReference type="SAM" id="SignalP"/>
    </source>
</evidence>
<gene>
    <name evidence="16" type="ORF">ACFOKA_09515</name>
</gene>
<evidence type="ECO:0000256" key="8">
    <source>
        <dbReference type="ARBA" id="ARBA00023077"/>
    </source>
</evidence>
<evidence type="ECO:0000256" key="2">
    <source>
        <dbReference type="ARBA" id="ARBA00022448"/>
    </source>
</evidence>
<comment type="subcellular location">
    <subcellularLocation>
        <location evidence="1 11">Cell outer membrane</location>
        <topology evidence="1 11">Multi-pass membrane protein</topology>
    </subcellularLocation>
</comment>
<keyword evidence="9 11" id="KW-0472">Membrane</keyword>
<keyword evidence="5 11" id="KW-0812">Transmembrane</keyword>
<evidence type="ECO:0000256" key="9">
    <source>
        <dbReference type="ARBA" id="ARBA00023136"/>
    </source>
</evidence>
<dbReference type="Pfam" id="PF00593">
    <property type="entry name" value="TonB_dep_Rec_b-barrel"/>
    <property type="match status" value="1"/>
</dbReference>
<keyword evidence="3 11" id="KW-1134">Transmembrane beta strand</keyword>
<evidence type="ECO:0000256" key="5">
    <source>
        <dbReference type="ARBA" id="ARBA00022692"/>
    </source>
</evidence>
<evidence type="ECO:0000256" key="12">
    <source>
        <dbReference type="RuleBase" id="RU003357"/>
    </source>
</evidence>
<dbReference type="PANTHER" id="PTHR32552">
    <property type="entry name" value="FERRICHROME IRON RECEPTOR-RELATED"/>
    <property type="match status" value="1"/>
</dbReference>
<comment type="caution">
    <text evidence="16">The sequence shown here is derived from an EMBL/GenBank/DDBJ whole genome shotgun (WGS) entry which is preliminary data.</text>
</comment>
<protein>
    <submittedName>
        <fullName evidence="16">TonB-dependent receptor</fullName>
    </submittedName>
</protein>
<evidence type="ECO:0000256" key="3">
    <source>
        <dbReference type="ARBA" id="ARBA00022452"/>
    </source>
</evidence>
<dbReference type="Proteomes" id="UP001595444">
    <property type="component" value="Unassembled WGS sequence"/>
</dbReference>
<accession>A0ABV7D607</accession>
<dbReference type="RefSeq" id="WP_194214173.1">
    <property type="nucleotide sequence ID" value="NZ_CP061205.1"/>
</dbReference>
<dbReference type="InterPro" id="IPR036942">
    <property type="entry name" value="Beta-barrel_TonB_sf"/>
</dbReference>
<evidence type="ECO:0000313" key="17">
    <source>
        <dbReference type="Proteomes" id="UP001595444"/>
    </source>
</evidence>
<comment type="similarity">
    <text evidence="11 12">Belongs to the TonB-dependent receptor family.</text>
</comment>
<feature type="signal peptide" evidence="13">
    <location>
        <begin position="1"/>
        <end position="28"/>
    </location>
</feature>
<dbReference type="SUPFAM" id="SSF56935">
    <property type="entry name" value="Porins"/>
    <property type="match status" value="1"/>
</dbReference>
<proteinExistence type="inferred from homology"/>
<evidence type="ECO:0000256" key="6">
    <source>
        <dbReference type="ARBA" id="ARBA00023004"/>
    </source>
</evidence>
<keyword evidence="17" id="KW-1185">Reference proteome</keyword>
<keyword evidence="6" id="KW-0408">Iron</keyword>
<evidence type="ECO:0000256" key="10">
    <source>
        <dbReference type="ARBA" id="ARBA00023237"/>
    </source>
</evidence>
<dbReference type="EMBL" id="JBHRSL010000010">
    <property type="protein sequence ID" value="MFC3052140.1"/>
    <property type="molecule type" value="Genomic_DNA"/>
</dbReference>
<dbReference type="InterPro" id="IPR000531">
    <property type="entry name" value="Beta-barrel_TonB"/>
</dbReference>
<evidence type="ECO:0000313" key="16">
    <source>
        <dbReference type="EMBL" id="MFC3052140.1"/>
    </source>
</evidence>
<evidence type="ECO:0000259" key="15">
    <source>
        <dbReference type="Pfam" id="PF07715"/>
    </source>
</evidence>
<evidence type="ECO:0000256" key="11">
    <source>
        <dbReference type="PROSITE-ProRule" id="PRU01360"/>
    </source>
</evidence>
<keyword evidence="13" id="KW-0732">Signal</keyword>
<dbReference type="InterPro" id="IPR012910">
    <property type="entry name" value="Plug_dom"/>
</dbReference>
<keyword evidence="4" id="KW-0410">Iron transport</keyword>
<evidence type="ECO:0000256" key="4">
    <source>
        <dbReference type="ARBA" id="ARBA00022496"/>
    </source>
</evidence>
<dbReference type="Gene3D" id="2.40.170.20">
    <property type="entry name" value="TonB-dependent receptor, beta-barrel domain"/>
    <property type="match status" value="1"/>
</dbReference>
<organism evidence="16 17">
    <name type="scientific">Kordiimonas pumila</name>
    <dbReference type="NCBI Taxonomy" id="2161677"/>
    <lineage>
        <taxon>Bacteria</taxon>
        <taxon>Pseudomonadati</taxon>
        <taxon>Pseudomonadota</taxon>
        <taxon>Alphaproteobacteria</taxon>
        <taxon>Kordiimonadales</taxon>
        <taxon>Kordiimonadaceae</taxon>
        <taxon>Kordiimonas</taxon>
    </lineage>
</organism>
<dbReference type="PROSITE" id="PS52016">
    <property type="entry name" value="TONB_DEPENDENT_REC_3"/>
    <property type="match status" value="1"/>
</dbReference>
<keyword evidence="16" id="KW-0675">Receptor</keyword>
<feature type="chain" id="PRO_5047184605" evidence="13">
    <location>
        <begin position="29"/>
        <end position="736"/>
    </location>
</feature>
<evidence type="ECO:0000256" key="7">
    <source>
        <dbReference type="ARBA" id="ARBA00023065"/>
    </source>
</evidence>
<evidence type="ECO:0000256" key="1">
    <source>
        <dbReference type="ARBA" id="ARBA00004571"/>
    </source>
</evidence>
<keyword evidence="8 12" id="KW-0798">TonB box</keyword>
<name>A0ABV7D607_9PROT</name>
<sequence length="736" mass="79488">MVKRSHRNILAFTTGLSLITAMTPGVFAAATPEQRKEFVLEEILVTAQKRTQNINDVGIAITAFDGKTLKELRFTQPSDIASQTPNFSVANLATNIPNFTIRGVGVNDYAINQGTSVGSYADQVYIASPAMMLFQMFDTERVEVLKGPQGTLYGRNTTGGAVLFNSKMPTEEFEASLDTEYGNYGRYVLEGAVSGPISDTLLARVAFNVTKSDGYQENLVTGNTHGGIDRQSWRVLLKWLPSADIDFLLNAHGGVDNSSLNSVNVPGVGGNTASGGTIDTANGVPYRDNDSYGVSLIANWDMGQVMLTSVSGFEKLDRFEYGDTDGLEGDGLIDQILISDIEQFTQELRLASNGSGPTNWVAGLYYGRDKIIDSTDYPVTGAGFPPAAFGLPSSYATLDVLGNRYTQISTSKAIFGQIEWDFSDQWKLTAGLRYSAEDKEFNDVTTPWIAEPGPGESGPIDSGLMFPAADYSADYSAVSGKIALDYNINDDAMVYASISKGFKSGGFQGTLVFSPANIIPFDEETVISYEAGSKVTLLEGRLQVNSALFFYDYQNLQAQGTLAGAAGGVTALFALQNIGDAEVKGFEIDVQALPVEGLNLALGVGYLDSKITDPFIAEVQKGGRPALSPKWNINGRARYEFDLNNDMYMFVQGDFNWQDNLFLDIYETPALQEDDYLLINAAIGIASEDGLWAVSLWGKNLSNTEYRVSAFTGGVAGTVYGYGAPKTYGISASFNF</sequence>
<feature type="domain" description="TonB-dependent receptor-like beta-barrel" evidence="14">
    <location>
        <begin position="263"/>
        <end position="701"/>
    </location>
</feature>
<dbReference type="PANTHER" id="PTHR32552:SF81">
    <property type="entry name" value="TONB-DEPENDENT OUTER MEMBRANE RECEPTOR"/>
    <property type="match status" value="1"/>
</dbReference>
<dbReference type="InterPro" id="IPR039426">
    <property type="entry name" value="TonB-dep_rcpt-like"/>
</dbReference>
<keyword evidence="7" id="KW-0406">Ion transport</keyword>
<keyword evidence="10 11" id="KW-0998">Cell outer membrane</keyword>
<dbReference type="Pfam" id="PF07715">
    <property type="entry name" value="Plug"/>
    <property type="match status" value="1"/>
</dbReference>
<keyword evidence="2 11" id="KW-0813">Transport</keyword>
<feature type="domain" description="TonB-dependent receptor plug" evidence="15">
    <location>
        <begin position="55"/>
        <end position="161"/>
    </location>
</feature>
<evidence type="ECO:0000259" key="14">
    <source>
        <dbReference type="Pfam" id="PF00593"/>
    </source>
</evidence>
<reference evidence="17" key="1">
    <citation type="journal article" date="2019" name="Int. J. Syst. Evol. Microbiol.">
        <title>The Global Catalogue of Microorganisms (GCM) 10K type strain sequencing project: providing services to taxonomists for standard genome sequencing and annotation.</title>
        <authorList>
            <consortium name="The Broad Institute Genomics Platform"/>
            <consortium name="The Broad Institute Genome Sequencing Center for Infectious Disease"/>
            <person name="Wu L."/>
            <person name="Ma J."/>
        </authorList>
    </citation>
    <scope>NUCLEOTIDE SEQUENCE [LARGE SCALE GENOMIC DNA]</scope>
    <source>
        <strain evidence="17">KCTC 62164</strain>
    </source>
</reference>